<evidence type="ECO:0000313" key="2">
    <source>
        <dbReference type="Proteomes" id="UP000288859"/>
    </source>
</evidence>
<dbReference type="OrthoDB" id="3503208at2759"/>
<dbReference type="Pfam" id="PF05988">
    <property type="entry name" value="DUF899"/>
    <property type="match status" value="1"/>
</dbReference>
<protein>
    <recommendedName>
        <fullName evidence="3">Thioredoxin domain-containing protein</fullName>
    </recommendedName>
</protein>
<evidence type="ECO:0000313" key="1">
    <source>
        <dbReference type="EMBL" id="RVX67306.1"/>
    </source>
</evidence>
<evidence type="ECO:0008006" key="3">
    <source>
        <dbReference type="Google" id="ProtNLM"/>
    </source>
</evidence>
<dbReference type="EMBL" id="NAJM01000050">
    <property type="protein sequence ID" value="RVX67306.1"/>
    <property type="molecule type" value="Genomic_DNA"/>
</dbReference>
<reference evidence="1 2" key="1">
    <citation type="submission" date="2017-03" db="EMBL/GenBank/DDBJ databases">
        <title>Genomes of endolithic fungi from Antarctica.</title>
        <authorList>
            <person name="Coleine C."/>
            <person name="Masonjones S."/>
            <person name="Stajich J.E."/>
        </authorList>
    </citation>
    <scope>NUCLEOTIDE SEQUENCE [LARGE SCALE GENOMIC DNA]</scope>
    <source>
        <strain evidence="1 2">CCFEE 6314</strain>
    </source>
</reference>
<proteinExistence type="predicted"/>
<comment type="caution">
    <text evidence="1">The sequence shown here is derived from an EMBL/GenBank/DDBJ whole genome shotgun (WGS) entry which is preliminary data.</text>
</comment>
<dbReference type="InterPro" id="IPR036249">
    <property type="entry name" value="Thioredoxin-like_sf"/>
</dbReference>
<dbReference type="AlphaFoldDB" id="A0A438MW19"/>
<dbReference type="InterPro" id="IPR010296">
    <property type="entry name" value="DUF899_thioredox"/>
</dbReference>
<accession>A0A438MW19</accession>
<sequence>MATQSKVISRTEYLAQRLRLLDLEKAHTRQSDELAKLRRELPVVQVLEPYTFTTLDGAGNKITVTLDDLFDGRPQLIIYHFMFDPEADAACPSCTLFGDHIPPLQHLNSHNTSFAAVSRAPMDKIQSYKDRLGFTFPWVSSHGSSFNYDFNVTTDPAVKPVSYNFLDEDQLKQRNIHQFFGKGEQPGTSVFIKGGFGIGEEGKIYHTYSTYARGGEKQIGTLLWLDLTLLGRQDQRTDGLGYKRRDEYTPQDLRPTASVTFI</sequence>
<dbReference type="SUPFAM" id="SSF52833">
    <property type="entry name" value="Thioredoxin-like"/>
    <property type="match status" value="1"/>
</dbReference>
<organism evidence="1 2">
    <name type="scientific">Exophiala mesophila</name>
    <name type="common">Black yeast-like fungus</name>
    <dbReference type="NCBI Taxonomy" id="212818"/>
    <lineage>
        <taxon>Eukaryota</taxon>
        <taxon>Fungi</taxon>
        <taxon>Dikarya</taxon>
        <taxon>Ascomycota</taxon>
        <taxon>Pezizomycotina</taxon>
        <taxon>Eurotiomycetes</taxon>
        <taxon>Chaetothyriomycetidae</taxon>
        <taxon>Chaetothyriales</taxon>
        <taxon>Herpotrichiellaceae</taxon>
        <taxon>Exophiala</taxon>
    </lineage>
</organism>
<dbReference type="Gene3D" id="3.40.30.10">
    <property type="entry name" value="Glutaredoxin"/>
    <property type="match status" value="1"/>
</dbReference>
<gene>
    <name evidence="1" type="ORF">B0A52_09344</name>
</gene>
<dbReference type="Proteomes" id="UP000288859">
    <property type="component" value="Unassembled WGS sequence"/>
</dbReference>
<name>A0A438MW19_EXOME</name>
<dbReference type="VEuPathDB" id="FungiDB:PV10_06814"/>